<dbReference type="Gene3D" id="3.40.50.2300">
    <property type="match status" value="1"/>
</dbReference>
<dbReference type="Pfam" id="PF00072">
    <property type="entry name" value="Response_reg"/>
    <property type="match status" value="1"/>
</dbReference>
<keyword evidence="6" id="KW-0902">Two-component regulatory system</keyword>
<dbReference type="InterPro" id="IPR035965">
    <property type="entry name" value="PAS-like_dom_sf"/>
</dbReference>
<dbReference type="InterPro" id="IPR050736">
    <property type="entry name" value="Sensor_HK_Regulatory"/>
</dbReference>
<comment type="catalytic activity">
    <reaction evidence="1">
        <text>ATP + protein L-histidine = ADP + protein N-phospho-L-histidine.</text>
        <dbReference type="EC" id="2.7.13.3"/>
    </reaction>
</comment>
<dbReference type="SMART" id="SM00448">
    <property type="entry name" value="REC"/>
    <property type="match status" value="1"/>
</dbReference>
<dbReference type="SUPFAM" id="SSF52172">
    <property type="entry name" value="CheY-like"/>
    <property type="match status" value="1"/>
</dbReference>
<evidence type="ECO:0000313" key="13">
    <source>
        <dbReference type="Proteomes" id="UP000273828"/>
    </source>
</evidence>
<dbReference type="EC" id="2.7.13.3" evidence="2"/>
<evidence type="ECO:0000256" key="7">
    <source>
        <dbReference type="PROSITE-ProRule" id="PRU00169"/>
    </source>
</evidence>
<dbReference type="CDD" id="cd00156">
    <property type="entry name" value="REC"/>
    <property type="match status" value="1"/>
</dbReference>
<accession>A0A3N6LIY5</accession>
<dbReference type="CDD" id="cd00075">
    <property type="entry name" value="HATPase"/>
    <property type="match status" value="1"/>
</dbReference>
<dbReference type="PANTHER" id="PTHR43711">
    <property type="entry name" value="TWO-COMPONENT HISTIDINE KINASE"/>
    <property type="match status" value="1"/>
</dbReference>
<evidence type="ECO:0000259" key="11">
    <source>
        <dbReference type="PROSITE" id="PS50112"/>
    </source>
</evidence>
<dbReference type="SUPFAM" id="SSF47384">
    <property type="entry name" value="Homodimeric domain of signal transducing histidine kinase"/>
    <property type="match status" value="1"/>
</dbReference>
<feature type="domain" description="Response regulatory" evidence="10">
    <location>
        <begin position="23"/>
        <end position="139"/>
    </location>
</feature>
<evidence type="ECO:0000256" key="6">
    <source>
        <dbReference type="ARBA" id="ARBA00023012"/>
    </source>
</evidence>
<dbReference type="CDD" id="cd00082">
    <property type="entry name" value="HisKA"/>
    <property type="match status" value="1"/>
</dbReference>
<proteinExistence type="predicted"/>
<dbReference type="InterPro" id="IPR001789">
    <property type="entry name" value="Sig_transdc_resp-reg_receiver"/>
</dbReference>
<dbReference type="PROSITE" id="PS50112">
    <property type="entry name" value="PAS"/>
    <property type="match status" value="2"/>
</dbReference>
<dbReference type="NCBIfam" id="TIGR00229">
    <property type="entry name" value="sensory_box"/>
    <property type="match status" value="1"/>
</dbReference>
<dbReference type="InterPro" id="IPR003661">
    <property type="entry name" value="HisK_dim/P_dom"/>
</dbReference>
<dbReference type="CDD" id="cd00130">
    <property type="entry name" value="PAS"/>
    <property type="match status" value="2"/>
</dbReference>
<evidence type="ECO:0000256" key="2">
    <source>
        <dbReference type="ARBA" id="ARBA00012438"/>
    </source>
</evidence>
<dbReference type="PROSITE" id="PS50110">
    <property type="entry name" value="RESPONSE_REGULATORY"/>
    <property type="match status" value="1"/>
</dbReference>
<dbReference type="InterPro" id="IPR005467">
    <property type="entry name" value="His_kinase_dom"/>
</dbReference>
<dbReference type="EMBL" id="REFY01000005">
    <property type="protein sequence ID" value="RQG87966.1"/>
    <property type="molecule type" value="Genomic_DNA"/>
</dbReference>
<evidence type="ECO:0000256" key="3">
    <source>
        <dbReference type="ARBA" id="ARBA00022553"/>
    </source>
</evidence>
<dbReference type="InterPro" id="IPR036890">
    <property type="entry name" value="HATPase_C_sf"/>
</dbReference>
<protein>
    <recommendedName>
        <fullName evidence="2">histidine kinase</fullName>
        <ecNumber evidence="2">2.7.13.3</ecNumber>
    </recommendedName>
</protein>
<evidence type="ECO:0000259" key="10">
    <source>
        <dbReference type="PROSITE" id="PS50110"/>
    </source>
</evidence>
<feature type="modified residue" description="4-aspartylphosphate" evidence="7">
    <location>
        <position position="74"/>
    </location>
</feature>
<sequence>MSPSGGERLSRHGDFVSASEPIRVLHVDDDSQLVELAATFLERETDRFSVTTETSVDAGLDTLSTEDIDCIVSDYDMPETSGLEFLDTVRDSHPNLPFILFTGKGSEEIASEAISAGVTEYFQKETGTDQYTVLTNRIEHAVGKRRAEQEVYRGFQAMESADEGIGILGRDGTYQYVNRAYAEIYDHDPNELLGSHWKTLYPDDEAIRFDEEILPLLEETGSWSGRSVGLTKHDERIPESLTLTQMVDGGHVCVVRELSSEPDREHVPPLDPQVLISAFDELEELFYVFDPDLRCVRWNDHLENVTGQSSDEIEFSTPSELFDGEAQPRVQRLFEDVAARRIPVTLETSLGTGNGTDSYELSAVPVESGGDLRAVVGVGRSCPSGSERTSRSLDEGPTPLPTDRATDEQLDLLASVLAHDLQGPISVARGRLELAREIGGDEQFDQVEHALERAEELIDDVTGLLRGRRLAGDETPIEFRDVVEDLEATLGLSRLSVSVDRSTVVRADYFALKRLLENLFSNAVEHGGPDTAVVVGTLSDGFYVSDDGPGIPDDADDDVFEPGYSTKESGTGFGLASVDQIVRAHDWEIDVTRSELGGARFEVTGVSCECPD</sequence>
<reference evidence="12 13" key="1">
    <citation type="submission" date="2018-10" db="EMBL/GenBank/DDBJ databases">
        <title>Natrarchaeobius chitinivorans gen. nov., sp. nov., and Natrarchaeobius haloalkaliphilus sp. nov., alkaliphilic, chitin-utilizing haloarchaea from hypersaline alkaline lakes.</title>
        <authorList>
            <person name="Sorokin D.Y."/>
            <person name="Elcheninov A.G."/>
            <person name="Kostrikina N.A."/>
            <person name="Bale N.J."/>
            <person name="Sinninghe Damste J.S."/>
            <person name="Khijniak T.V."/>
            <person name="Kublanov I.V."/>
            <person name="Toshchakov S.V."/>
        </authorList>
    </citation>
    <scope>NUCLEOTIDE SEQUENCE [LARGE SCALE GENOMIC DNA]</scope>
    <source>
        <strain evidence="12 13">AArcht-Sl</strain>
    </source>
</reference>
<dbReference type="RefSeq" id="WP_124179165.1">
    <property type="nucleotide sequence ID" value="NZ_REFY01000005.1"/>
</dbReference>
<dbReference type="InterPro" id="IPR036097">
    <property type="entry name" value="HisK_dim/P_sf"/>
</dbReference>
<dbReference type="Gene3D" id="3.30.450.20">
    <property type="entry name" value="PAS domain"/>
    <property type="match status" value="2"/>
</dbReference>
<gene>
    <name evidence="12" type="ORF">EA462_13995</name>
</gene>
<feature type="region of interest" description="Disordered" evidence="8">
    <location>
        <begin position="379"/>
        <end position="404"/>
    </location>
</feature>
<dbReference type="PROSITE" id="PS50109">
    <property type="entry name" value="HIS_KIN"/>
    <property type="match status" value="1"/>
</dbReference>
<dbReference type="SMART" id="SM00388">
    <property type="entry name" value="HisKA"/>
    <property type="match status" value="1"/>
</dbReference>
<organism evidence="12 13">
    <name type="scientific">Natrarchaeobius halalkaliphilus</name>
    <dbReference type="NCBI Taxonomy" id="1679091"/>
    <lineage>
        <taxon>Archaea</taxon>
        <taxon>Methanobacteriati</taxon>
        <taxon>Methanobacteriota</taxon>
        <taxon>Stenosarchaea group</taxon>
        <taxon>Halobacteria</taxon>
        <taxon>Halobacteriales</taxon>
        <taxon>Natrialbaceae</taxon>
        <taxon>Natrarchaeobius</taxon>
    </lineage>
</organism>
<dbReference type="OrthoDB" id="8127at2157"/>
<keyword evidence="4" id="KW-0808">Transferase</keyword>
<dbReference type="SUPFAM" id="SSF55874">
    <property type="entry name" value="ATPase domain of HSP90 chaperone/DNA topoisomerase II/histidine kinase"/>
    <property type="match status" value="1"/>
</dbReference>
<evidence type="ECO:0000259" key="9">
    <source>
        <dbReference type="PROSITE" id="PS50109"/>
    </source>
</evidence>
<feature type="domain" description="PAS" evidence="11">
    <location>
        <begin position="271"/>
        <end position="341"/>
    </location>
</feature>
<evidence type="ECO:0000256" key="1">
    <source>
        <dbReference type="ARBA" id="ARBA00000085"/>
    </source>
</evidence>
<dbReference type="PANTHER" id="PTHR43711:SF1">
    <property type="entry name" value="HISTIDINE KINASE 1"/>
    <property type="match status" value="1"/>
</dbReference>
<dbReference type="Proteomes" id="UP000273828">
    <property type="component" value="Unassembled WGS sequence"/>
</dbReference>
<keyword evidence="3 7" id="KW-0597">Phosphoprotein</keyword>
<evidence type="ECO:0000256" key="4">
    <source>
        <dbReference type="ARBA" id="ARBA00022679"/>
    </source>
</evidence>
<feature type="domain" description="PAS" evidence="11">
    <location>
        <begin position="156"/>
        <end position="204"/>
    </location>
</feature>
<keyword evidence="13" id="KW-1185">Reference proteome</keyword>
<dbReference type="InterPro" id="IPR013656">
    <property type="entry name" value="PAS_4"/>
</dbReference>
<dbReference type="InterPro" id="IPR000014">
    <property type="entry name" value="PAS"/>
</dbReference>
<dbReference type="InterPro" id="IPR011006">
    <property type="entry name" value="CheY-like_superfamily"/>
</dbReference>
<evidence type="ECO:0000313" key="12">
    <source>
        <dbReference type="EMBL" id="RQG87966.1"/>
    </source>
</evidence>
<dbReference type="PRINTS" id="PR00344">
    <property type="entry name" value="BCTRLSENSOR"/>
</dbReference>
<dbReference type="SMART" id="SM00387">
    <property type="entry name" value="HATPase_c"/>
    <property type="match status" value="1"/>
</dbReference>
<dbReference type="Gene3D" id="3.30.565.10">
    <property type="entry name" value="Histidine kinase-like ATPase, C-terminal domain"/>
    <property type="match status" value="1"/>
</dbReference>
<dbReference type="AlphaFoldDB" id="A0A3N6LIY5"/>
<dbReference type="Gene3D" id="1.10.287.130">
    <property type="match status" value="1"/>
</dbReference>
<feature type="domain" description="Histidine kinase" evidence="9">
    <location>
        <begin position="416"/>
        <end position="604"/>
    </location>
</feature>
<dbReference type="SUPFAM" id="SSF55785">
    <property type="entry name" value="PYP-like sensor domain (PAS domain)"/>
    <property type="match status" value="2"/>
</dbReference>
<dbReference type="GO" id="GO:0000155">
    <property type="term" value="F:phosphorelay sensor kinase activity"/>
    <property type="evidence" value="ECO:0007669"/>
    <property type="project" value="InterPro"/>
</dbReference>
<dbReference type="SMART" id="SM00091">
    <property type="entry name" value="PAS"/>
    <property type="match status" value="2"/>
</dbReference>
<dbReference type="Pfam" id="PF08448">
    <property type="entry name" value="PAS_4"/>
    <property type="match status" value="2"/>
</dbReference>
<name>A0A3N6LIY5_9EURY</name>
<keyword evidence="5" id="KW-0418">Kinase</keyword>
<evidence type="ECO:0000256" key="8">
    <source>
        <dbReference type="SAM" id="MobiDB-lite"/>
    </source>
</evidence>
<evidence type="ECO:0000256" key="5">
    <source>
        <dbReference type="ARBA" id="ARBA00022777"/>
    </source>
</evidence>
<dbReference type="Pfam" id="PF02518">
    <property type="entry name" value="HATPase_c"/>
    <property type="match status" value="1"/>
</dbReference>
<comment type="caution">
    <text evidence="12">The sequence shown here is derived from an EMBL/GenBank/DDBJ whole genome shotgun (WGS) entry which is preliminary data.</text>
</comment>
<dbReference type="InterPro" id="IPR004358">
    <property type="entry name" value="Sig_transdc_His_kin-like_C"/>
</dbReference>
<dbReference type="InterPro" id="IPR003594">
    <property type="entry name" value="HATPase_dom"/>
</dbReference>